<accession>A0AA40K9C2</accession>
<dbReference type="Proteomes" id="UP001172155">
    <property type="component" value="Unassembled WGS sequence"/>
</dbReference>
<dbReference type="EMBL" id="JAUKUD010000003">
    <property type="protein sequence ID" value="KAK0750227.1"/>
    <property type="molecule type" value="Genomic_DNA"/>
</dbReference>
<comment type="caution">
    <text evidence="2">The sequence shown here is derived from an EMBL/GenBank/DDBJ whole genome shotgun (WGS) entry which is preliminary data.</text>
</comment>
<evidence type="ECO:0000259" key="1">
    <source>
        <dbReference type="Pfam" id="PF06985"/>
    </source>
</evidence>
<reference evidence="2" key="1">
    <citation type="submission" date="2023-06" db="EMBL/GenBank/DDBJ databases">
        <title>Genome-scale phylogeny and comparative genomics of the fungal order Sordariales.</title>
        <authorList>
            <consortium name="Lawrence Berkeley National Laboratory"/>
            <person name="Hensen N."/>
            <person name="Bonometti L."/>
            <person name="Westerberg I."/>
            <person name="Brannstrom I.O."/>
            <person name="Guillou S."/>
            <person name="Cros-Aarteil S."/>
            <person name="Calhoun S."/>
            <person name="Haridas S."/>
            <person name="Kuo A."/>
            <person name="Mondo S."/>
            <person name="Pangilinan J."/>
            <person name="Riley R."/>
            <person name="LaButti K."/>
            <person name="Andreopoulos B."/>
            <person name="Lipzen A."/>
            <person name="Chen C."/>
            <person name="Yanf M."/>
            <person name="Daum C."/>
            <person name="Ng V."/>
            <person name="Clum A."/>
            <person name="Steindorff A."/>
            <person name="Ohm R."/>
            <person name="Martin F."/>
            <person name="Silar P."/>
            <person name="Natvig D."/>
            <person name="Lalanne C."/>
            <person name="Gautier V."/>
            <person name="Ament-velasquez S.L."/>
            <person name="Kruys A."/>
            <person name="Hutchinson M.I."/>
            <person name="Powell A.J."/>
            <person name="Barry K."/>
            <person name="Miller A.N."/>
            <person name="Grigoriev I.V."/>
            <person name="Debuchy R."/>
            <person name="Gladieux P."/>
            <person name="Thoren M.H."/>
            <person name="Johannesson H."/>
        </authorList>
    </citation>
    <scope>NUCLEOTIDE SEQUENCE</scope>
    <source>
        <strain evidence="2">SMH3187-1</strain>
    </source>
</reference>
<keyword evidence="3" id="KW-1185">Reference proteome</keyword>
<name>A0AA40K9C2_9PEZI</name>
<gene>
    <name evidence="2" type="ORF">B0T18DRAFT_389687</name>
</gene>
<evidence type="ECO:0000313" key="2">
    <source>
        <dbReference type="EMBL" id="KAK0750227.1"/>
    </source>
</evidence>
<dbReference type="PANTHER" id="PTHR24148:SF73">
    <property type="entry name" value="HET DOMAIN PROTEIN (AFU_ORTHOLOGUE AFUA_8G01020)"/>
    <property type="match status" value="1"/>
</dbReference>
<dbReference type="PANTHER" id="PTHR24148">
    <property type="entry name" value="ANKYRIN REPEAT DOMAIN-CONTAINING PROTEIN 39 HOMOLOG-RELATED"/>
    <property type="match status" value="1"/>
</dbReference>
<dbReference type="InterPro" id="IPR010730">
    <property type="entry name" value="HET"/>
</dbReference>
<proteinExistence type="predicted"/>
<dbReference type="InterPro" id="IPR052895">
    <property type="entry name" value="HetReg/Transcr_Mod"/>
</dbReference>
<organism evidence="2 3">
    <name type="scientific">Schizothecium vesticola</name>
    <dbReference type="NCBI Taxonomy" id="314040"/>
    <lineage>
        <taxon>Eukaryota</taxon>
        <taxon>Fungi</taxon>
        <taxon>Dikarya</taxon>
        <taxon>Ascomycota</taxon>
        <taxon>Pezizomycotina</taxon>
        <taxon>Sordariomycetes</taxon>
        <taxon>Sordariomycetidae</taxon>
        <taxon>Sordariales</taxon>
        <taxon>Schizotheciaceae</taxon>
        <taxon>Schizothecium</taxon>
    </lineage>
</organism>
<sequence length="367" mass="41336">MSTAAPSNASSAPYHYERLTSNTGEIRLVQITRVEEDADKDSVVLEIDILHTRLDQAGPYLAISYAWGNPERTHKLLVNGAALLVPENTFRTLYTVYHAAETLATELCASGEQVSLWIDAICINQSDIDEKEDQVRRMGQIYSQAAGAIGYIGRPPQGKNPFDGFRTLLWMGTDVSFTIRDDVPVDAAHAWIGEWSRDPGRFEEEVGPIEEFAEAYNNLLLSDWFIRCWVVQEMVLSREIACLYGHGSDFAVMSLDILTTLVDGSGSPENSQHFYAIYSAMKPDAEVAWARNKKEAHMKAWSRIRDDLEQRQSGGLGLIELLERTRFGKVTDPRDRIYSLMGMMKEPDRSAIRPRLSPTLWLGWPTT</sequence>
<protein>
    <submittedName>
        <fullName evidence="2">Heterokaryon incompatibility protein-domain-containing protein</fullName>
    </submittedName>
</protein>
<feature type="domain" description="Heterokaryon incompatibility" evidence="1">
    <location>
        <begin position="60"/>
        <end position="233"/>
    </location>
</feature>
<dbReference type="AlphaFoldDB" id="A0AA40K9C2"/>
<evidence type="ECO:0000313" key="3">
    <source>
        <dbReference type="Proteomes" id="UP001172155"/>
    </source>
</evidence>
<dbReference type="Pfam" id="PF06985">
    <property type="entry name" value="HET"/>
    <property type="match status" value="1"/>
</dbReference>